<dbReference type="AlphaFoldDB" id="A0A6C2UK59"/>
<keyword evidence="5 6" id="KW-0234">DNA repair</keyword>
<dbReference type="InterPro" id="IPR011114">
    <property type="entry name" value="RuvA_C"/>
</dbReference>
<evidence type="ECO:0000256" key="5">
    <source>
        <dbReference type="ARBA" id="ARBA00023204"/>
    </source>
</evidence>
<dbReference type="HAMAP" id="MF_00031">
    <property type="entry name" value="DNA_HJ_migration_RuvA"/>
    <property type="match status" value="1"/>
</dbReference>
<dbReference type="Proteomes" id="UP000346198">
    <property type="component" value="Unassembled WGS sequence"/>
</dbReference>
<dbReference type="GO" id="GO:0005737">
    <property type="term" value="C:cytoplasm"/>
    <property type="evidence" value="ECO:0007669"/>
    <property type="project" value="UniProtKB-SubCell"/>
</dbReference>
<evidence type="ECO:0000256" key="2">
    <source>
        <dbReference type="ARBA" id="ARBA00022763"/>
    </source>
</evidence>
<keyword evidence="4 6" id="KW-0233">DNA recombination</keyword>
<dbReference type="SUPFAM" id="SSF50249">
    <property type="entry name" value="Nucleic acid-binding proteins"/>
    <property type="match status" value="1"/>
</dbReference>
<keyword evidence="2 6" id="KW-0227">DNA damage</keyword>
<evidence type="ECO:0000313" key="8">
    <source>
        <dbReference type="EMBL" id="VGO20263.1"/>
    </source>
</evidence>
<comment type="subunit">
    <text evidence="6">Homotetramer. Forms an RuvA(8)-RuvB(12)-Holliday junction (HJ) complex. HJ DNA is sandwiched between 2 RuvA tetramers; dsDNA enters through RuvA and exits via RuvB. An RuvB hexamer assembles on each DNA strand where it exits the tetramer. Each RuvB hexamer is contacted by two RuvA subunits (via domain III) on 2 adjacent RuvB subunits; this complex drives branch migration. In the full resolvosome a probable DNA-RuvA(4)-RuvB(12)-RuvC(2) complex forms which resolves the HJ.</text>
</comment>
<dbReference type="GO" id="GO:0009379">
    <property type="term" value="C:Holliday junction helicase complex"/>
    <property type="evidence" value="ECO:0007669"/>
    <property type="project" value="InterPro"/>
</dbReference>
<dbReference type="SMART" id="SM00278">
    <property type="entry name" value="HhH1"/>
    <property type="match status" value="2"/>
</dbReference>
<feature type="domain" description="Helix-hairpin-helix DNA-binding motif class 1" evidence="7">
    <location>
        <begin position="95"/>
        <end position="114"/>
    </location>
</feature>
<dbReference type="GO" id="GO:0006310">
    <property type="term" value="P:DNA recombination"/>
    <property type="evidence" value="ECO:0007669"/>
    <property type="project" value="UniProtKB-UniRule"/>
</dbReference>
<keyword evidence="8" id="KW-0547">Nucleotide-binding</keyword>
<dbReference type="GO" id="GO:0006281">
    <property type="term" value="P:DNA repair"/>
    <property type="evidence" value="ECO:0007669"/>
    <property type="project" value="UniProtKB-UniRule"/>
</dbReference>
<dbReference type="Gene3D" id="1.10.8.10">
    <property type="entry name" value="DNA helicase RuvA subunit, C-terminal domain"/>
    <property type="match status" value="1"/>
</dbReference>
<dbReference type="InterPro" id="IPR000085">
    <property type="entry name" value="RuvA"/>
</dbReference>
<keyword evidence="9" id="KW-1185">Reference proteome</keyword>
<evidence type="ECO:0000313" key="9">
    <source>
        <dbReference type="Proteomes" id="UP000346198"/>
    </source>
</evidence>
<evidence type="ECO:0000256" key="1">
    <source>
        <dbReference type="ARBA" id="ARBA00022490"/>
    </source>
</evidence>
<feature type="region of interest" description="Domain III" evidence="6">
    <location>
        <begin position="173"/>
        <end position="219"/>
    </location>
</feature>
<dbReference type="Gene3D" id="1.10.150.20">
    <property type="entry name" value="5' to 3' exonuclease, C-terminal subdomain"/>
    <property type="match status" value="1"/>
</dbReference>
<dbReference type="CDD" id="cd14332">
    <property type="entry name" value="UBA_RuvA_C"/>
    <property type="match status" value="1"/>
</dbReference>
<dbReference type="InterPro" id="IPR036267">
    <property type="entry name" value="RuvA_C_sf"/>
</dbReference>
<name>A0A6C2UK59_9BACT</name>
<keyword evidence="8" id="KW-0378">Hydrolase</keyword>
<dbReference type="Gene3D" id="2.40.50.140">
    <property type="entry name" value="Nucleic acid-binding proteins"/>
    <property type="match status" value="1"/>
</dbReference>
<comment type="function">
    <text evidence="6">The RuvA-RuvB-RuvC complex processes Holliday junction (HJ) DNA during genetic recombination and DNA repair, while the RuvA-RuvB complex plays an important role in the rescue of blocked DNA replication forks via replication fork reversal (RFR). RuvA specifically binds to HJ cruciform DNA, conferring on it an open structure. The RuvB hexamer acts as an ATP-dependent pump, pulling dsDNA into and through the RuvAB complex. HJ branch migration allows RuvC to scan DNA until it finds its consensus sequence, where it cleaves and resolves the cruciform DNA.</text>
</comment>
<evidence type="ECO:0000256" key="6">
    <source>
        <dbReference type="HAMAP-Rule" id="MF_00031"/>
    </source>
</evidence>
<comment type="domain">
    <text evidence="6">Has three domains with a flexible linker between the domains II and III and assumes an 'L' shape. Domain III is highly mobile and contacts RuvB.</text>
</comment>
<dbReference type="Pfam" id="PF01330">
    <property type="entry name" value="RuvA_N"/>
    <property type="match status" value="1"/>
</dbReference>
<gene>
    <name evidence="6 8" type="primary">ruvA</name>
    <name evidence="8" type="ORF">SCARR_02324</name>
</gene>
<dbReference type="GO" id="GO:0005524">
    <property type="term" value="F:ATP binding"/>
    <property type="evidence" value="ECO:0007669"/>
    <property type="project" value="InterPro"/>
</dbReference>
<dbReference type="SUPFAM" id="SSF47781">
    <property type="entry name" value="RuvA domain 2-like"/>
    <property type="match status" value="1"/>
</dbReference>
<keyword evidence="3 6" id="KW-0238">DNA-binding</keyword>
<dbReference type="GO" id="GO:0048476">
    <property type="term" value="C:Holliday junction resolvase complex"/>
    <property type="evidence" value="ECO:0007669"/>
    <property type="project" value="UniProtKB-UniRule"/>
</dbReference>
<feature type="domain" description="Helix-hairpin-helix DNA-binding motif class 1" evidence="7">
    <location>
        <begin position="130"/>
        <end position="149"/>
    </location>
</feature>
<sequence>MVFADRGKKGCLLPASFGKVPNMITFLEGRLDNKQLARVEMNVGGVGYEVFIPLSSYDRLPLAGEQCRILIYHHITDVSQKLFGFCTEDEREMFIRLLTISGVGPKLAVSALSGLPVRELKNALVNGDVKRISSISGIGKKTAERIVVELRDKFSHAEQLDAFAPAEMESGDHRMRDAALALSALGHKPDAATNMIKGVAKQLTPETTVEQLIRMALTK</sequence>
<protein>
    <recommendedName>
        <fullName evidence="6">Holliday junction branch migration complex subunit RuvA</fullName>
    </recommendedName>
</protein>
<comment type="similarity">
    <text evidence="6">Belongs to the RuvA family.</text>
</comment>
<dbReference type="InterPro" id="IPR010994">
    <property type="entry name" value="RuvA_2-like"/>
</dbReference>
<evidence type="ECO:0000256" key="3">
    <source>
        <dbReference type="ARBA" id="ARBA00023125"/>
    </source>
</evidence>
<accession>A0A6C2UK59</accession>
<dbReference type="Pfam" id="PF07499">
    <property type="entry name" value="RuvA_C"/>
    <property type="match status" value="1"/>
</dbReference>
<dbReference type="GO" id="GO:0000400">
    <property type="term" value="F:four-way junction DNA binding"/>
    <property type="evidence" value="ECO:0007669"/>
    <property type="project" value="UniProtKB-UniRule"/>
</dbReference>
<comment type="caution">
    <text evidence="6">Lacks conserved residue(s) required for the propagation of feature annotation.</text>
</comment>
<dbReference type="InterPro" id="IPR003583">
    <property type="entry name" value="Hlx-hairpin-Hlx_DNA-bd_motif"/>
</dbReference>
<dbReference type="GO" id="GO:0009378">
    <property type="term" value="F:four-way junction helicase activity"/>
    <property type="evidence" value="ECO:0007669"/>
    <property type="project" value="InterPro"/>
</dbReference>
<keyword evidence="1 6" id="KW-0963">Cytoplasm</keyword>
<dbReference type="InterPro" id="IPR012340">
    <property type="entry name" value="NA-bd_OB-fold"/>
</dbReference>
<comment type="subcellular location">
    <subcellularLocation>
        <location evidence="6">Cytoplasm</location>
    </subcellularLocation>
</comment>
<keyword evidence="8" id="KW-0347">Helicase</keyword>
<evidence type="ECO:0000259" key="7">
    <source>
        <dbReference type="SMART" id="SM00278"/>
    </source>
</evidence>
<dbReference type="SUPFAM" id="SSF46929">
    <property type="entry name" value="DNA helicase RuvA subunit, C-terminal domain"/>
    <property type="match status" value="1"/>
</dbReference>
<keyword evidence="8" id="KW-0067">ATP-binding</keyword>
<proteinExistence type="inferred from homology"/>
<feature type="region of interest" description="Domain I" evidence="6">
    <location>
        <begin position="23"/>
        <end position="86"/>
    </location>
</feature>
<organism evidence="8 9">
    <name type="scientific">Pontiella sulfatireligans</name>
    <dbReference type="NCBI Taxonomy" id="2750658"/>
    <lineage>
        <taxon>Bacteria</taxon>
        <taxon>Pseudomonadati</taxon>
        <taxon>Kiritimatiellota</taxon>
        <taxon>Kiritimatiellia</taxon>
        <taxon>Kiritimatiellales</taxon>
        <taxon>Pontiellaceae</taxon>
        <taxon>Pontiella</taxon>
    </lineage>
</organism>
<reference evidence="8 9" key="1">
    <citation type="submission" date="2019-04" db="EMBL/GenBank/DDBJ databases">
        <authorList>
            <person name="Van Vliet M D."/>
        </authorList>
    </citation>
    <scope>NUCLEOTIDE SEQUENCE [LARGE SCALE GENOMIC DNA]</scope>
    <source>
        <strain evidence="8 9">F21</strain>
    </source>
</reference>
<dbReference type="EMBL" id="CAAHFH010000001">
    <property type="protein sequence ID" value="VGO20263.1"/>
    <property type="molecule type" value="Genomic_DNA"/>
</dbReference>
<evidence type="ECO:0000256" key="4">
    <source>
        <dbReference type="ARBA" id="ARBA00023172"/>
    </source>
</evidence>
<dbReference type="InterPro" id="IPR013849">
    <property type="entry name" value="DNA_helicase_Holl-junc_RuvA_I"/>
</dbReference>
<dbReference type="NCBIfam" id="TIGR00084">
    <property type="entry name" value="ruvA"/>
    <property type="match status" value="1"/>
</dbReference>
<dbReference type="Pfam" id="PF14520">
    <property type="entry name" value="HHH_5"/>
    <property type="match status" value="1"/>
</dbReference>